<feature type="region of interest" description="Disordered" evidence="1">
    <location>
        <begin position="249"/>
        <end position="276"/>
    </location>
</feature>
<dbReference type="Proteomes" id="UP000284706">
    <property type="component" value="Unassembled WGS sequence"/>
</dbReference>
<dbReference type="InParanoid" id="A0A409XZA0"/>
<reference evidence="4 5" key="1">
    <citation type="journal article" date="2018" name="Evol. Lett.">
        <title>Horizontal gene cluster transfer increased hallucinogenic mushroom diversity.</title>
        <authorList>
            <person name="Reynolds H.T."/>
            <person name="Vijayakumar V."/>
            <person name="Gluck-Thaler E."/>
            <person name="Korotkin H.B."/>
            <person name="Matheny P.B."/>
            <person name="Slot J.C."/>
        </authorList>
    </citation>
    <scope>NUCLEOTIDE SEQUENCE [LARGE SCALE GENOMIC DNA]</scope>
    <source>
        <strain evidence="4 5">SRW20</strain>
    </source>
</reference>
<dbReference type="InterPro" id="IPR045339">
    <property type="entry name" value="DUF6534"/>
</dbReference>
<organism evidence="4 5">
    <name type="scientific">Gymnopilus dilepis</name>
    <dbReference type="NCBI Taxonomy" id="231916"/>
    <lineage>
        <taxon>Eukaryota</taxon>
        <taxon>Fungi</taxon>
        <taxon>Dikarya</taxon>
        <taxon>Basidiomycota</taxon>
        <taxon>Agaricomycotina</taxon>
        <taxon>Agaricomycetes</taxon>
        <taxon>Agaricomycetidae</taxon>
        <taxon>Agaricales</taxon>
        <taxon>Agaricineae</taxon>
        <taxon>Hymenogastraceae</taxon>
        <taxon>Gymnopilus</taxon>
    </lineage>
</organism>
<name>A0A409XZA0_9AGAR</name>
<dbReference type="EMBL" id="NHYE01001395">
    <property type="protein sequence ID" value="PPQ96110.1"/>
    <property type="molecule type" value="Genomic_DNA"/>
</dbReference>
<sequence length="303" mass="33875">MSLLDTLIGAALIGIIMNAWLVGLVCTQAYRYYVQFPKDRTVLKLLVAWTVEWSLYLGLISIAASGVQVFYACRIFILSNRNYWVPAIILLFSFGGLGICMASMILAFTSFKVFFHLARLSWLITTWLCLEGACDVLIAGFQVYYLHRLRRSTSQAVVESTTRTSRLIDILILYFISTCLLTSILVIVELVLFAVLSFNYAHVLLSYQMGALHALSFLANLHARPPSKAENRVDDTLEFIGPDNTLQFSSEGRTTTHLETGQGQVPTERENSSEQFQSYRVSLNPSILRSFAAELPGPTSTSL</sequence>
<comment type="caution">
    <text evidence="4">The sequence shown here is derived from an EMBL/GenBank/DDBJ whole genome shotgun (WGS) entry which is preliminary data.</text>
</comment>
<feature type="transmembrane region" description="Helical" evidence="2">
    <location>
        <begin position="7"/>
        <end position="33"/>
    </location>
</feature>
<gene>
    <name evidence="4" type="ORF">CVT26_004744</name>
</gene>
<keyword evidence="2" id="KW-0472">Membrane</keyword>
<feature type="transmembrane region" description="Helical" evidence="2">
    <location>
        <begin position="167"/>
        <end position="198"/>
    </location>
</feature>
<dbReference type="PANTHER" id="PTHR40465:SF1">
    <property type="entry name" value="DUF6534 DOMAIN-CONTAINING PROTEIN"/>
    <property type="match status" value="1"/>
</dbReference>
<feature type="transmembrane region" description="Helical" evidence="2">
    <location>
        <begin position="120"/>
        <end position="146"/>
    </location>
</feature>
<evidence type="ECO:0000256" key="2">
    <source>
        <dbReference type="SAM" id="Phobius"/>
    </source>
</evidence>
<feature type="domain" description="DUF6534" evidence="3">
    <location>
        <begin position="133"/>
        <end position="224"/>
    </location>
</feature>
<evidence type="ECO:0000313" key="5">
    <source>
        <dbReference type="Proteomes" id="UP000284706"/>
    </source>
</evidence>
<evidence type="ECO:0000259" key="3">
    <source>
        <dbReference type="Pfam" id="PF20152"/>
    </source>
</evidence>
<evidence type="ECO:0000256" key="1">
    <source>
        <dbReference type="SAM" id="MobiDB-lite"/>
    </source>
</evidence>
<keyword evidence="2" id="KW-1133">Transmembrane helix</keyword>
<accession>A0A409XZA0</accession>
<keyword evidence="5" id="KW-1185">Reference proteome</keyword>
<feature type="transmembrane region" description="Helical" evidence="2">
    <location>
        <begin position="83"/>
        <end position="108"/>
    </location>
</feature>
<dbReference type="AlphaFoldDB" id="A0A409XZA0"/>
<feature type="compositionally biased region" description="Polar residues" evidence="1">
    <location>
        <begin position="249"/>
        <end position="265"/>
    </location>
</feature>
<feature type="transmembrane region" description="Helical" evidence="2">
    <location>
        <begin position="53"/>
        <end position="71"/>
    </location>
</feature>
<dbReference type="OrthoDB" id="2535105at2759"/>
<dbReference type="Pfam" id="PF20152">
    <property type="entry name" value="DUF6534"/>
    <property type="match status" value="1"/>
</dbReference>
<proteinExistence type="predicted"/>
<evidence type="ECO:0000313" key="4">
    <source>
        <dbReference type="EMBL" id="PPQ96110.1"/>
    </source>
</evidence>
<keyword evidence="2" id="KW-0812">Transmembrane</keyword>
<protein>
    <recommendedName>
        <fullName evidence="3">DUF6534 domain-containing protein</fullName>
    </recommendedName>
</protein>
<dbReference type="PANTHER" id="PTHR40465">
    <property type="entry name" value="CHROMOSOME 1, WHOLE GENOME SHOTGUN SEQUENCE"/>
    <property type="match status" value="1"/>
</dbReference>